<comment type="similarity">
    <text evidence="3">Belongs to the cyclophilin-type PPIase family.</text>
</comment>
<dbReference type="PANTHER" id="PTHR45625:SF4">
    <property type="entry name" value="PEPTIDYLPROLYL ISOMERASE DOMAIN AND WD REPEAT-CONTAINING PROTEIN 1"/>
    <property type="match status" value="1"/>
</dbReference>
<dbReference type="AlphaFoldDB" id="A0A554LHS6"/>
<dbReference type="EC" id="5.2.1.8" evidence="3"/>
<dbReference type="PANTHER" id="PTHR45625">
    <property type="entry name" value="PEPTIDYL-PROLYL CIS-TRANS ISOMERASE-RELATED"/>
    <property type="match status" value="1"/>
</dbReference>
<dbReference type="InterPro" id="IPR029000">
    <property type="entry name" value="Cyclophilin-like_dom_sf"/>
</dbReference>
<dbReference type="EMBL" id="VMGI01000078">
    <property type="protein sequence ID" value="TSC92229.1"/>
    <property type="molecule type" value="Genomic_DNA"/>
</dbReference>
<reference evidence="6 7" key="1">
    <citation type="submission" date="2017-07" db="EMBL/GenBank/DDBJ databases">
        <title>Mechanisms for carbon and nitrogen cycling indicate functional differentiation within the Candidate Phyla Radiation.</title>
        <authorList>
            <person name="Danczak R.E."/>
            <person name="Johnston M.D."/>
            <person name="Kenah C."/>
            <person name="Slattery M."/>
            <person name="Wrighton K.C."/>
            <person name="Wilkins M.J."/>
        </authorList>
    </citation>
    <scope>NUCLEOTIDE SEQUENCE [LARGE SCALE GENOMIC DNA]</scope>
    <source>
        <strain evidence="6">Licking1014_85</strain>
    </source>
</reference>
<gene>
    <name evidence="6" type="ORF">CEN91_520</name>
</gene>
<sequence>MKNTGWLLGLIVIIFAIIFWPKTSNNTITTTTTSGVEVTGLKKYSFPGILPKEKIEGKTAIIATEKGIIRIELFASEAPKTVSNFIYLAQNGFYNGLTFHRVEPGFVIQGGDPKGNGTGDPGYKFEDEKVVRDYDAGIVAMANSGPNTNGSQFFIMFEDNKALPKQYTIFGKVLSGMEVVRAIKISDKMQTITIE</sequence>
<evidence type="ECO:0000256" key="4">
    <source>
        <dbReference type="SAM" id="Phobius"/>
    </source>
</evidence>
<comment type="catalytic activity">
    <reaction evidence="3">
        <text>[protein]-peptidylproline (omega=180) = [protein]-peptidylproline (omega=0)</text>
        <dbReference type="Rhea" id="RHEA:16237"/>
        <dbReference type="Rhea" id="RHEA-COMP:10747"/>
        <dbReference type="Rhea" id="RHEA-COMP:10748"/>
        <dbReference type="ChEBI" id="CHEBI:83833"/>
        <dbReference type="ChEBI" id="CHEBI:83834"/>
        <dbReference type="EC" id="5.2.1.8"/>
    </reaction>
</comment>
<dbReference type="Pfam" id="PF00160">
    <property type="entry name" value="Pro_isomerase"/>
    <property type="match status" value="1"/>
</dbReference>
<evidence type="ECO:0000313" key="7">
    <source>
        <dbReference type="Proteomes" id="UP000315589"/>
    </source>
</evidence>
<evidence type="ECO:0000256" key="2">
    <source>
        <dbReference type="ARBA" id="ARBA00023235"/>
    </source>
</evidence>
<proteinExistence type="inferred from homology"/>
<dbReference type="SUPFAM" id="SSF50891">
    <property type="entry name" value="Cyclophilin-like"/>
    <property type="match status" value="1"/>
</dbReference>
<keyword evidence="4" id="KW-0472">Membrane</keyword>
<comment type="caution">
    <text evidence="6">The sequence shown here is derived from an EMBL/GenBank/DDBJ whole genome shotgun (WGS) entry which is preliminary data.</text>
</comment>
<feature type="transmembrane region" description="Helical" evidence="4">
    <location>
        <begin position="5"/>
        <end position="21"/>
    </location>
</feature>
<dbReference type="InterPro" id="IPR044666">
    <property type="entry name" value="Cyclophilin_A-like"/>
</dbReference>
<keyword evidence="1 3" id="KW-0697">Rotamase</keyword>
<keyword evidence="4" id="KW-0812">Transmembrane</keyword>
<dbReference type="Proteomes" id="UP000315589">
    <property type="component" value="Unassembled WGS sequence"/>
</dbReference>
<evidence type="ECO:0000259" key="5">
    <source>
        <dbReference type="PROSITE" id="PS50072"/>
    </source>
</evidence>
<keyword evidence="4" id="KW-1133">Transmembrane helix</keyword>
<dbReference type="PROSITE" id="PS50072">
    <property type="entry name" value="CSA_PPIASE_2"/>
    <property type="match status" value="1"/>
</dbReference>
<dbReference type="CDD" id="cd00317">
    <property type="entry name" value="cyclophilin"/>
    <property type="match status" value="1"/>
</dbReference>
<dbReference type="PRINTS" id="PR00153">
    <property type="entry name" value="CSAPPISMRASE"/>
</dbReference>
<dbReference type="GO" id="GO:0003755">
    <property type="term" value="F:peptidyl-prolyl cis-trans isomerase activity"/>
    <property type="evidence" value="ECO:0007669"/>
    <property type="project" value="UniProtKB-UniRule"/>
</dbReference>
<organism evidence="6 7">
    <name type="scientific">Candidatus Berkelbacteria bacterium Licking1014_85</name>
    <dbReference type="NCBI Taxonomy" id="2017148"/>
    <lineage>
        <taxon>Bacteria</taxon>
        <taxon>Candidatus Berkelbacteria</taxon>
    </lineage>
</organism>
<comment type="function">
    <text evidence="3">PPIases accelerate the folding of proteins. It catalyzes the cis-trans isomerization of proline imidic peptide bonds in oligopeptides.</text>
</comment>
<evidence type="ECO:0000313" key="6">
    <source>
        <dbReference type="EMBL" id="TSC92229.1"/>
    </source>
</evidence>
<keyword evidence="2 3" id="KW-0413">Isomerase</keyword>
<accession>A0A554LHS6</accession>
<name>A0A554LHS6_9BACT</name>
<protein>
    <recommendedName>
        <fullName evidence="3">Peptidyl-prolyl cis-trans isomerase</fullName>
        <shortName evidence="3">PPIase</shortName>
        <ecNumber evidence="3">5.2.1.8</ecNumber>
    </recommendedName>
</protein>
<feature type="domain" description="PPIase cyclophilin-type" evidence="5">
    <location>
        <begin position="67"/>
        <end position="184"/>
    </location>
</feature>
<evidence type="ECO:0000256" key="3">
    <source>
        <dbReference type="RuleBase" id="RU363019"/>
    </source>
</evidence>
<dbReference type="InterPro" id="IPR002130">
    <property type="entry name" value="Cyclophilin-type_PPIase_dom"/>
</dbReference>
<dbReference type="Gene3D" id="2.40.100.10">
    <property type="entry name" value="Cyclophilin-like"/>
    <property type="match status" value="1"/>
</dbReference>
<evidence type="ECO:0000256" key="1">
    <source>
        <dbReference type="ARBA" id="ARBA00023110"/>
    </source>
</evidence>